<evidence type="ECO:0000313" key="2">
    <source>
        <dbReference type="EMBL" id="EGC85279.1"/>
    </source>
</evidence>
<comment type="caution">
    <text evidence="2">The sequence shown here is derived from an EMBL/GenBank/DDBJ whole genome shotgun (WGS) entry which is preliminary data.</text>
</comment>
<feature type="compositionally biased region" description="Basic and acidic residues" evidence="1">
    <location>
        <begin position="7"/>
        <end position="21"/>
    </location>
</feature>
<dbReference type="EMBL" id="AEXO01000100">
    <property type="protein sequence ID" value="EGC85279.1"/>
    <property type="molecule type" value="Genomic_DNA"/>
</dbReference>
<feature type="region of interest" description="Disordered" evidence="1">
    <location>
        <begin position="1"/>
        <end position="21"/>
    </location>
</feature>
<gene>
    <name evidence="2" type="ORF">HMPREF9303_0557</name>
</gene>
<reference evidence="2 3" key="1">
    <citation type="submission" date="2011-02" db="EMBL/GenBank/DDBJ databases">
        <authorList>
            <person name="Durkin A.S."/>
            <person name="Madupu R."/>
            <person name="Torralba M."/>
            <person name="Gillis M."/>
            <person name="Methe B."/>
            <person name="Sutton G."/>
            <person name="Nelson K.E."/>
        </authorList>
    </citation>
    <scope>NUCLEOTIDE SEQUENCE [LARGE SCALE GENOMIC DNA]</scope>
    <source>
        <strain evidence="2 3">CRIS 18C-A</strain>
    </source>
</reference>
<name>F0HA68_9BACT</name>
<dbReference type="Proteomes" id="UP000003155">
    <property type="component" value="Unassembled WGS sequence"/>
</dbReference>
<accession>F0HA68</accession>
<keyword evidence="3" id="KW-1185">Reference proteome</keyword>
<proteinExistence type="predicted"/>
<protein>
    <submittedName>
        <fullName evidence="2">Conserved domain protein</fullName>
    </submittedName>
</protein>
<organism evidence="2 3">
    <name type="scientific">Prevotella denticola CRIS 18C-A</name>
    <dbReference type="NCBI Taxonomy" id="944557"/>
    <lineage>
        <taxon>Bacteria</taxon>
        <taxon>Pseudomonadati</taxon>
        <taxon>Bacteroidota</taxon>
        <taxon>Bacteroidia</taxon>
        <taxon>Bacteroidales</taxon>
        <taxon>Prevotellaceae</taxon>
        <taxon>Prevotella</taxon>
    </lineage>
</organism>
<evidence type="ECO:0000256" key="1">
    <source>
        <dbReference type="SAM" id="MobiDB-lite"/>
    </source>
</evidence>
<dbReference type="AlphaFoldDB" id="F0HA68"/>
<sequence length="111" mass="13182">MSANNTTRDRQQHADRKWTDRDIPVNRIHIKKMPRQAETMNVYRTASIQDRTHTRLKSINPSKVISRTYYIPEFFITFPLKKKTFFIQPAYKSQFLCKFAHGDTIHAESSH</sequence>
<evidence type="ECO:0000313" key="3">
    <source>
        <dbReference type="Proteomes" id="UP000003155"/>
    </source>
</evidence>